<comment type="catalytic activity">
    <reaction evidence="18 19">
        <text>tRNA(Phe) + L-phenylalanine + ATP = L-phenylalanyl-tRNA(Phe) + AMP + diphosphate + H(+)</text>
        <dbReference type="Rhea" id="RHEA:19413"/>
        <dbReference type="Rhea" id="RHEA-COMP:9668"/>
        <dbReference type="Rhea" id="RHEA-COMP:9699"/>
        <dbReference type="ChEBI" id="CHEBI:15378"/>
        <dbReference type="ChEBI" id="CHEBI:30616"/>
        <dbReference type="ChEBI" id="CHEBI:33019"/>
        <dbReference type="ChEBI" id="CHEBI:58095"/>
        <dbReference type="ChEBI" id="CHEBI:78442"/>
        <dbReference type="ChEBI" id="CHEBI:78531"/>
        <dbReference type="ChEBI" id="CHEBI:456215"/>
        <dbReference type="EC" id="6.1.1.20"/>
    </reaction>
</comment>
<evidence type="ECO:0000256" key="4">
    <source>
        <dbReference type="ARBA" id="ARBA00010207"/>
    </source>
</evidence>
<keyword evidence="8 19" id="KW-0436">Ligase</keyword>
<keyword evidence="16" id="KW-0902">Two-component regulatory system</keyword>
<dbReference type="Gene3D" id="3.30.565.10">
    <property type="entry name" value="Histidine kinase-like ATPase, C-terminal domain"/>
    <property type="match status" value="1"/>
</dbReference>
<keyword evidence="15 19" id="KW-0648">Protein biosynthesis</keyword>
<feature type="domain" description="Histidine kinase" evidence="21">
    <location>
        <begin position="142"/>
        <end position="366"/>
    </location>
</feature>
<dbReference type="InterPro" id="IPR003661">
    <property type="entry name" value="HisK_dim/P_dom"/>
</dbReference>
<evidence type="ECO:0000313" key="25">
    <source>
        <dbReference type="Proteomes" id="UP000299211"/>
    </source>
</evidence>
<feature type="binding site" evidence="19">
    <location>
        <position position="711"/>
    </location>
    <ligand>
        <name>Mg(2+)</name>
        <dbReference type="ChEBI" id="CHEBI:18420"/>
        <note>shared with beta subunit</note>
    </ligand>
</feature>
<comment type="caution">
    <text evidence="24">The sequence shown here is derived from an EMBL/GenBank/DDBJ whole genome shotgun (WGS) entry which is preliminary data.</text>
</comment>
<evidence type="ECO:0000256" key="8">
    <source>
        <dbReference type="ARBA" id="ARBA00022598"/>
    </source>
</evidence>
<comment type="catalytic activity">
    <reaction evidence="1">
        <text>ATP + protein L-histidine = ADP + protein N-phospho-L-histidine.</text>
        <dbReference type="EC" id="2.7.13.3"/>
    </reaction>
</comment>
<dbReference type="Pfam" id="PF02912">
    <property type="entry name" value="Phe_tRNA-synt_N"/>
    <property type="match status" value="1"/>
</dbReference>
<dbReference type="STRING" id="33903.AQJ43_16495"/>
<keyword evidence="12" id="KW-0418">Kinase</keyword>
<keyword evidence="17 19" id="KW-0030">Aminoacyl-tRNA synthetase</keyword>
<dbReference type="SUPFAM" id="SSF46589">
    <property type="entry name" value="tRNA-binding arm"/>
    <property type="match status" value="1"/>
</dbReference>
<dbReference type="InterPro" id="IPR036890">
    <property type="entry name" value="HATPase_C_sf"/>
</dbReference>
<dbReference type="GO" id="GO:0004826">
    <property type="term" value="F:phenylalanine-tRNA ligase activity"/>
    <property type="evidence" value="ECO:0007669"/>
    <property type="project" value="UniProtKB-UniRule"/>
</dbReference>
<dbReference type="InterPro" id="IPR022911">
    <property type="entry name" value="Phe_tRNA_ligase_alpha1_bac"/>
</dbReference>
<evidence type="ECO:0000256" key="16">
    <source>
        <dbReference type="ARBA" id="ARBA00023012"/>
    </source>
</evidence>
<dbReference type="InterPro" id="IPR004529">
    <property type="entry name" value="Phe-tRNA-synth_IIc_asu"/>
</dbReference>
<dbReference type="Proteomes" id="UP000299211">
    <property type="component" value="Unassembled WGS sequence"/>
</dbReference>
<dbReference type="AlphaFoldDB" id="A0A4D4MKX2"/>
<dbReference type="Pfam" id="PF00512">
    <property type="entry name" value="HisKA"/>
    <property type="match status" value="1"/>
</dbReference>
<dbReference type="InterPro" id="IPR005467">
    <property type="entry name" value="His_kinase_dom"/>
</dbReference>
<dbReference type="HAMAP" id="MF_00281">
    <property type="entry name" value="Phe_tRNA_synth_alpha1"/>
    <property type="match status" value="1"/>
</dbReference>
<dbReference type="InterPro" id="IPR004358">
    <property type="entry name" value="Sig_transdc_His_kin-like_C"/>
</dbReference>
<dbReference type="InterPro" id="IPR045864">
    <property type="entry name" value="aa-tRNA-synth_II/BPL/LPL"/>
</dbReference>
<evidence type="ECO:0000256" key="20">
    <source>
        <dbReference type="SAM" id="MobiDB-lite"/>
    </source>
</evidence>
<dbReference type="CDD" id="cd00082">
    <property type="entry name" value="HisKA"/>
    <property type="match status" value="1"/>
</dbReference>
<organism evidence="24 25">
    <name type="scientific">Streptomyces avermitilis</name>
    <dbReference type="NCBI Taxonomy" id="33903"/>
    <lineage>
        <taxon>Bacteria</taxon>
        <taxon>Bacillati</taxon>
        <taxon>Actinomycetota</taxon>
        <taxon>Actinomycetes</taxon>
        <taxon>Kitasatosporales</taxon>
        <taxon>Streptomycetaceae</taxon>
        <taxon>Streptomyces</taxon>
    </lineage>
</organism>
<dbReference type="GO" id="GO:0005886">
    <property type="term" value="C:plasma membrane"/>
    <property type="evidence" value="ECO:0007669"/>
    <property type="project" value="UniProtKB-SubCell"/>
</dbReference>
<evidence type="ECO:0000256" key="15">
    <source>
        <dbReference type="ARBA" id="ARBA00022917"/>
    </source>
</evidence>
<protein>
    <recommendedName>
        <fullName evidence="19">Phenylalanine--tRNA ligase alpha subunit</fullName>
        <ecNumber evidence="19">6.1.1.20</ecNumber>
    </recommendedName>
    <alternativeName>
        <fullName evidence="19">Phenylalanyl-tRNA synthetase alpha subunit</fullName>
        <shortName evidence="19">PheRS</shortName>
    </alternativeName>
</protein>
<dbReference type="GO" id="GO:0000155">
    <property type="term" value="F:phosphorelay sensor kinase activity"/>
    <property type="evidence" value="ECO:0007669"/>
    <property type="project" value="InterPro"/>
</dbReference>
<evidence type="ECO:0000256" key="3">
    <source>
        <dbReference type="ARBA" id="ARBA00004496"/>
    </source>
</evidence>
<dbReference type="CDD" id="cd00496">
    <property type="entry name" value="PheRS_alpha_core"/>
    <property type="match status" value="1"/>
</dbReference>
<evidence type="ECO:0000256" key="7">
    <source>
        <dbReference type="ARBA" id="ARBA00022553"/>
    </source>
</evidence>
<keyword evidence="14 19" id="KW-0460">Magnesium</keyword>
<comment type="subunit">
    <text evidence="5 19">Tetramer of two alpha and two beta subunits.</text>
</comment>
<dbReference type="SUPFAM" id="SSF55874">
    <property type="entry name" value="ATPase domain of HSP90 chaperone/DNA topoisomerase II/histidine kinase"/>
    <property type="match status" value="1"/>
</dbReference>
<dbReference type="SMART" id="SM00388">
    <property type="entry name" value="HisKA"/>
    <property type="match status" value="1"/>
</dbReference>
<dbReference type="InterPro" id="IPR002319">
    <property type="entry name" value="Phenylalanyl-tRNA_Synthase"/>
</dbReference>
<dbReference type="PROSITE" id="PS50109">
    <property type="entry name" value="HIS_KIN"/>
    <property type="match status" value="1"/>
</dbReference>
<evidence type="ECO:0000256" key="19">
    <source>
        <dbReference type="HAMAP-Rule" id="MF_00281"/>
    </source>
</evidence>
<evidence type="ECO:0000256" key="5">
    <source>
        <dbReference type="ARBA" id="ARBA00011209"/>
    </source>
</evidence>
<dbReference type="InterPro" id="IPR003594">
    <property type="entry name" value="HATPase_dom"/>
</dbReference>
<dbReference type="InterPro" id="IPR050736">
    <property type="entry name" value="Sensor_HK_Regulatory"/>
</dbReference>
<dbReference type="SMART" id="SM00387">
    <property type="entry name" value="HATPase_c"/>
    <property type="match status" value="1"/>
</dbReference>
<evidence type="ECO:0000256" key="12">
    <source>
        <dbReference type="ARBA" id="ARBA00022777"/>
    </source>
</evidence>
<dbReference type="NCBIfam" id="TIGR00468">
    <property type="entry name" value="pheS"/>
    <property type="match status" value="1"/>
</dbReference>
<dbReference type="PROSITE" id="PS50112">
    <property type="entry name" value="PAS"/>
    <property type="match status" value="1"/>
</dbReference>
<dbReference type="CDD" id="cd00130">
    <property type="entry name" value="PAS"/>
    <property type="match status" value="1"/>
</dbReference>
<dbReference type="InterPro" id="IPR006195">
    <property type="entry name" value="aa-tRNA-synth_II"/>
</dbReference>
<evidence type="ECO:0000256" key="1">
    <source>
        <dbReference type="ARBA" id="ARBA00000085"/>
    </source>
</evidence>
<comment type="similarity">
    <text evidence="4 19">Belongs to the class-II aminoacyl-tRNA synthetase family. Phe-tRNA synthetase alpha subunit type 1 subfamily.</text>
</comment>
<evidence type="ECO:0000256" key="10">
    <source>
        <dbReference type="ARBA" id="ARBA00022723"/>
    </source>
</evidence>
<dbReference type="InterPro" id="IPR000014">
    <property type="entry name" value="PAS"/>
</dbReference>
<dbReference type="SUPFAM" id="SSF55785">
    <property type="entry name" value="PYP-like sensor domain (PAS domain)"/>
    <property type="match status" value="1"/>
</dbReference>
<dbReference type="GO" id="GO:0005524">
    <property type="term" value="F:ATP binding"/>
    <property type="evidence" value="ECO:0007669"/>
    <property type="project" value="UniProtKB-UniRule"/>
</dbReference>
<evidence type="ECO:0000256" key="13">
    <source>
        <dbReference type="ARBA" id="ARBA00022840"/>
    </source>
</evidence>
<dbReference type="GO" id="GO:0006432">
    <property type="term" value="P:phenylalanyl-tRNA aminoacylation"/>
    <property type="evidence" value="ECO:0007669"/>
    <property type="project" value="UniProtKB-UniRule"/>
</dbReference>
<keyword evidence="9" id="KW-0808">Transferase</keyword>
<dbReference type="GO" id="GO:0000049">
    <property type="term" value="F:tRNA binding"/>
    <property type="evidence" value="ECO:0007669"/>
    <property type="project" value="InterPro"/>
</dbReference>
<dbReference type="PANTHER" id="PTHR43711:SF1">
    <property type="entry name" value="HISTIDINE KINASE 1"/>
    <property type="match status" value="1"/>
</dbReference>
<evidence type="ECO:0000256" key="14">
    <source>
        <dbReference type="ARBA" id="ARBA00022842"/>
    </source>
</evidence>
<evidence type="ECO:0000313" key="24">
    <source>
        <dbReference type="EMBL" id="GDY72733.1"/>
    </source>
</evidence>
<feature type="domain" description="PAS" evidence="22">
    <location>
        <begin position="20"/>
        <end position="56"/>
    </location>
</feature>
<dbReference type="Gene3D" id="3.30.930.10">
    <property type="entry name" value="Bira Bifunctional Protein, Domain 2"/>
    <property type="match status" value="1"/>
</dbReference>
<dbReference type="InterPro" id="IPR036097">
    <property type="entry name" value="HisK_dim/P_sf"/>
</dbReference>
<evidence type="ECO:0000259" key="22">
    <source>
        <dbReference type="PROSITE" id="PS50112"/>
    </source>
</evidence>
<dbReference type="SUPFAM" id="SSF47384">
    <property type="entry name" value="Homodimeric domain of signal transducing histidine kinase"/>
    <property type="match status" value="1"/>
</dbReference>
<name>A0A4D4MKX2_STRAX</name>
<keyword evidence="6 19" id="KW-0963">Cytoplasm</keyword>
<accession>A0A4D4MKX2</accession>
<evidence type="ECO:0000256" key="9">
    <source>
        <dbReference type="ARBA" id="ARBA00022679"/>
    </source>
</evidence>
<dbReference type="InterPro" id="IPR035965">
    <property type="entry name" value="PAS-like_dom_sf"/>
</dbReference>
<evidence type="ECO:0000256" key="2">
    <source>
        <dbReference type="ARBA" id="ARBA00004236"/>
    </source>
</evidence>
<dbReference type="EMBL" id="BJHY01000001">
    <property type="protein sequence ID" value="GDY72733.1"/>
    <property type="molecule type" value="Genomic_DNA"/>
</dbReference>
<keyword evidence="13 19" id="KW-0067">ATP-binding</keyword>
<dbReference type="GO" id="GO:0000287">
    <property type="term" value="F:magnesium ion binding"/>
    <property type="evidence" value="ECO:0007669"/>
    <property type="project" value="UniProtKB-UniRule"/>
</dbReference>
<feature type="domain" description="Aminoacyl-transfer RNA synthetases class-II family profile" evidence="23">
    <location>
        <begin position="567"/>
        <end position="802"/>
    </location>
</feature>
<dbReference type="InterPro" id="IPR010978">
    <property type="entry name" value="tRNA-bd_arm"/>
</dbReference>
<sequence length="807" mass="88130">MRGTPASRRGDLAELGIDPDELPDGLVVADEHGRVICFNAAAARITAVSAADALGQRLERALPLEDLEGRRWWQLTDPYGGLAIRVAQPERNLLLPGGREVLVSVRYVRTRPTGPVRRLVVSLRDTEARRRTERSHAELIATVAHELRSPLTSVKGFTATLLAKWERFTDDQKKLMLETVDADANRVTRLIAELLDISRIDSGRLEVRRQPVDIGAAVGRHIQAYVAAGQPADRFLLRIEQPLPALWADPDKIDQVLSNLLENAVRHGEGTVTIDVTPSASPRERTDDEGTAHAATSVTVSDEGPGIPEESMNRVFTRFWRGSKRGGTGLGLYIVKGIVEAHGGGITVGRAPAAAPNSDLRCPWPPRRICCSAAEAHGRTSYRSHPSDCASEAGSHPVRLGLWHLCVLSSVDDSSPSRGRGPSASQPEAREEMSAPNKSYDPVEVEALKPEEIERMRDEALAAFAAAGDLDALQEAKVAHTGGTSPLALANREIGALPPHAKAAAGKLVGQARGAVNKALGARQAELEAERDARVLVEEAVDVTLPYDRVPAGARHPLTTFMERVADVFVAMGYEIAEGPEVEAEWFNFDALNFTPDHPARQMQDTFFVEGPKGTEGDESGVVLRTHTSPVQARAMLDREPPVYIVCPGRVYRTDELDATHTPVFHQIELLAIDEGLTMADLKGTLDHMVQTLFGADMKTRLRPNYFPFTEPSAEMDMLCYVCKGESVGNPDRPCRTCSSEGWIELGGCGMVNPRVLTACGVDPEKYSGFAFGFGIERMLMFRHNVEDMRDMVEGDVRFTRPFGMEI</sequence>
<feature type="region of interest" description="Disordered" evidence="20">
    <location>
        <begin position="274"/>
        <end position="307"/>
    </location>
</feature>
<dbReference type="Pfam" id="PF08448">
    <property type="entry name" value="PAS_4"/>
    <property type="match status" value="1"/>
</dbReference>
<dbReference type="Gene3D" id="3.30.450.20">
    <property type="entry name" value="PAS domain"/>
    <property type="match status" value="1"/>
</dbReference>
<gene>
    <name evidence="19" type="primary">pheS</name>
    <name evidence="24" type="ORF">SAV31267_022180</name>
</gene>
<evidence type="ECO:0000256" key="17">
    <source>
        <dbReference type="ARBA" id="ARBA00023146"/>
    </source>
</evidence>
<feature type="region of interest" description="Disordered" evidence="20">
    <location>
        <begin position="412"/>
        <end position="439"/>
    </location>
</feature>
<evidence type="ECO:0000259" key="23">
    <source>
        <dbReference type="PROSITE" id="PS50862"/>
    </source>
</evidence>
<dbReference type="GO" id="GO:0005737">
    <property type="term" value="C:cytoplasm"/>
    <property type="evidence" value="ECO:0007669"/>
    <property type="project" value="UniProtKB-SubCell"/>
</dbReference>
<evidence type="ECO:0000259" key="21">
    <source>
        <dbReference type="PROSITE" id="PS50109"/>
    </source>
</evidence>
<comment type="cofactor">
    <cofactor evidence="19">
        <name>Mg(2+)</name>
        <dbReference type="ChEBI" id="CHEBI:18420"/>
    </cofactor>
    <text evidence="19">Binds 2 magnesium ions per tetramer.</text>
</comment>
<dbReference type="PANTHER" id="PTHR43711">
    <property type="entry name" value="TWO-COMPONENT HISTIDINE KINASE"/>
    <property type="match status" value="1"/>
</dbReference>
<feature type="compositionally biased region" description="Low complexity" evidence="20">
    <location>
        <begin position="412"/>
        <end position="423"/>
    </location>
</feature>
<proteinExistence type="inferred from homology"/>
<dbReference type="InterPro" id="IPR013656">
    <property type="entry name" value="PAS_4"/>
</dbReference>
<reference evidence="24 25" key="1">
    <citation type="submission" date="2019-04" db="EMBL/GenBank/DDBJ databases">
        <title>Draft genome sequences of Streptomyces avermitilis ATCC 31267.</title>
        <authorList>
            <person name="Komaki H."/>
            <person name="Tamura T."/>
            <person name="Hosoyama A."/>
        </authorList>
    </citation>
    <scope>NUCLEOTIDE SEQUENCE [LARGE SCALE GENOMIC DNA]</scope>
    <source>
        <strain evidence="24 25">ATCC 31267</strain>
    </source>
</reference>
<evidence type="ECO:0000256" key="18">
    <source>
        <dbReference type="ARBA" id="ARBA00049255"/>
    </source>
</evidence>
<evidence type="ECO:0000256" key="6">
    <source>
        <dbReference type="ARBA" id="ARBA00022490"/>
    </source>
</evidence>
<dbReference type="Gene3D" id="1.10.287.130">
    <property type="match status" value="1"/>
</dbReference>
<keyword evidence="10 19" id="KW-0479">Metal-binding</keyword>
<evidence type="ECO:0000256" key="11">
    <source>
        <dbReference type="ARBA" id="ARBA00022741"/>
    </source>
</evidence>
<dbReference type="EC" id="6.1.1.20" evidence="19"/>
<dbReference type="CDD" id="cd00075">
    <property type="entry name" value="HATPase"/>
    <property type="match status" value="1"/>
</dbReference>
<dbReference type="PROSITE" id="PS50862">
    <property type="entry name" value="AA_TRNA_LIGASE_II"/>
    <property type="match status" value="1"/>
</dbReference>
<keyword evidence="7" id="KW-0597">Phosphoprotein</keyword>
<dbReference type="PRINTS" id="PR00344">
    <property type="entry name" value="BCTRLSENSOR"/>
</dbReference>
<dbReference type="Pfam" id="PF01409">
    <property type="entry name" value="tRNA-synt_2d"/>
    <property type="match status" value="1"/>
</dbReference>
<dbReference type="SUPFAM" id="SSF55681">
    <property type="entry name" value="Class II aaRS and biotin synthetases"/>
    <property type="match status" value="1"/>
</dbReference>
<comment type="subcellular location">
    <subcellularLocation>
        <location evidence="2">Cell membrane</location>
    </subcellularLocation>
    <subcellularLocation>
        <location evidence="3 19">Cytoplasm</location>
    </subcellularLocation>
</comment>
<dbReference type="InterPro" id="IPR004188">
    <property type="entry name" value="Phe-tRNA_ligase_II_N"/>
</dbReference>
<dbReference type="Pfam" id="PF02518">
    <property type="entry name" value="HATPase_c"/>
    <property type="match status" value="1"/>
</dbReference>
<feature type="compositionally biased region" description="Basic and acidic residues" evidence="20">
    <location>
        <begin position="282"/>
        <end position="291"/>
    </location>
</feature>
<keyword evidence="11 19" id="KW-0547">Nucleotide-binding</keyword>
<dbReference type="FunFam" id="3.30.930.10:FF:000003">
    <property type="entry name" value="Phenylalanine--tRNA ligase alpha subunit"/>
    <property type="match status" value="1"/>
</dbReference>